<reference evidence="2" key="3">
    <citation type="submission" date="2023-05" db="EMBL/GenBank/DDBJ databases">
        <authorList>
            <person name="Smith C.H."/>
        </authorList>
    </citation>
    <scope>NUCLEOTIDE SEQUENCE</scope>
    <source>
        <strain evidence="2">CHS0354</strain>
        <tissue evidence="2">Mantle</tissue>
    </source>
</reference>
<comment type="caution">
    <text evidence="2">The sequence shown here is derived from an EMBL/GenBank/DDBJ whole genome shotgun (WGS) entry which is preliminary data.</text>
</comment>
<dbReference type="InterPro" id="IPR011990">
    <property type="entry name" value="TPR-like_helical_dom_sf"/>
</dbReference>
<feature type="region of interest" description="Disordered" evidence="1">
    <location>
        <begin position="562"/>
        <end position="625"/>
    </location>
</feature>
<dbReference type="Proteomes" id="UP001195483">
    <property type="component" value="Unassembled WGS sequence"/>
</dbReference>
<dbReference type="PANTHER" id="PTHR16253:SF0">
    <property type="entry name" value="TETRATRICOPEPTIDE REPEAT PROTEIN 22"/>
    <property type="match status" value="1"/>
</dbReference>
<dbReference type="AlphaFoldDB" id="A0AAE0SQS8"/>
<gene>
    <name evidence="2" type="ORF">CHS0354_004892</name>
</gene>
<sequence length="682" mass="77796">MTLARNRDIKGPLGSCKMTEERDKAFRKRMEAFPCQFNLDIKFGFTTVNRRNIIEKLSDEMETTGFELDAEWTRTFNVLSFLRWRLGDYKNAKMYSEKALLIRQDDVMALANQAWMHWKRCEFSEAQRILEKLEQLKGRRDLIVISKAEQAFAYTRFGPKYYKKAIELFQDVIASAIEFKLEETYINLWKFGLGLTLKRQLHFVNVVSFDHLSTPVDSFRDAIIVLFDVAQNANTPRYKARAWVSLGELAHSIHNEDMLSPQDKEGLPKEFKHKKTEEFFDTALNICQDDVYVLGRYGRQARYSRDYNKSIQLLRRSVEIRGTSLAHPHLAKAIKSALNKEIGASVHKRSRGLCEIDNRQVFCTPVIKNSDGGYNKFLENQKARRNLFPDCEQNMDGHGNDKLLKTIRVFENSPISLSSTQSSVARKSANIECRGSIQRDSGIFSLTTTDDLTAKLALFKMSDAAPTSYIDGKDESIELQRQASNTFSEGDRAKAVDKDLTCSDDDQAKTVDTNLVISSRKYNPSSVGGLQGQGHKTYGGDDSKHSFSGRGYQNMRAWHRGKTRGPQGIRFGERRGRGHILDRSQSSEPLFPRSEYYQSSASTSKGIISRQISSPGGEDKLENRPFQSQQRKVIMPIGSPQKVLRYPKNDKRVEEILHHLGKSLEYAPSNCAAIYDIGLIFR</sequence>
<accession>A0AAE0SQS8</accession>
<feature type="compositionally biased region" description="Basic and acidic residues" evidence="1">
    <location>
        <begin position="571"/>
        <end position="582"/>
    </location>
</feature>
<protein>
    <submittedName>
        <fullName evidence="2">Uncharacterized protein</fullName>
    </submittedName>
</protein>
<feature type="compositionally biased region" description="Polar residues" evidence="1">
    <location>
        <begin position="596"/>
        <end position="614"/>
    </location>
</feature>
<keyword evidence="3" id="KW-1185">Reference proteome</keyword>
<dbReference type="InterPro" id="IPR042342">
    <property type="entry name" value="TTC22"/>
</dbReference>
<dbReference type="Gene3D" id="1.25.40.10">
    <property type="entry name" value="Tetratricopeptide repeat domain"/>
    <property type="match status" value="1"/>
</dbReference>
<evidence type="ECO:0000313" key="2">
    <source>
        <dbReference type="EMBL" id="KAK3596334.1"/>
    </source>
</evidence>
<name>A0AAE0SQS8_9BIVA</name>
<evidence type="ECO:0000313" key="3">
    <source>
        <dbReference type="Proteomes" id="UP001195483"/>
    </source>
</evidence>
<reference evidence="2" key="2">
    <citation type="journal article" date="2021" name="Genome Biol. Evol.">
        <title>Developing a high-quality reference genome for a parasitic bivalve with doubly uniparental inheritance (Bivalvia: Unionida).</title>
        <authorList>
            <person name="Smith C.H."/>
        </authorList>
    </citation>
    <scope>NUCLEOTIDE SEQUENCE</scope>
    <source>
        <strain evidence="2">CHS0354</strain>
        <tissue evidence="2">Mantle</tissue>
    </source>
</reference>
<dbReference type="EMBL" id="JAEAOA010000358">
    <property type="protein sequence ID" value="KAK3596334.1"/>
    <property type="molecule type" value="Genomic_DNA"/>
</dbReference>
<feature type="region of interest" description="Disordered" evidence="1">
    <location>
        <begin position="522"/>
        <end position="544"/>
    </location>
</feature>
<reference evidence="2" key="1">
    <citation type="journal article" date="2021" name="Genome Biol. Evol.">
        <title>A High-Quality Reference Genome for a Parasitic Bivalve with Doubly Uniparental Inheritance (Bivalvia: Unionida).</title>
        <authorList>
            <person name="Smith C.H."/>
        </authorList>
    </citation>
    <scope>NUCLEOTIDE SEQUENCE</scope>
    <source>
        <strain evidence="2">CHS0354</strain>
    </source>
</reference>
<dbReference type="SUPFAM" id="SSF48452">
    <property type="entry name" value="TPR-like"/>
    <property type="match status" value="1"/>
</dbReference>
<proteinExistence type="predicted"/>
<dbReference type="PANTHER" id="PTHR16253">
    <property type="entry name" value="TETRATRICOPEPTIDE REPEAT PROTEIN 22"/>
    <property type="match status" value="1"/>
</dbReference>
<organism evidence="2 3">
    <name type="scientific">Potamilus streckersoni</name>
    <dbReference type="NCBI Taxonomy" id="2493646"/>
    <lineage>
        <taxon>Eukaryota</taxon>
        <taxon>Metazoa</taxon>
        <taxon>Spiralia</taxon>
        <taxon>Lophotrochozoa</taxon>
        <taxon>Mollusca</taxon>
        <taxon>Bivalvia</taxon>
        <taxon>Autobranchia</taxon>
        <taxon>Heteroconchia</taxon>
        <taxon>Palaeoheterodonta</taxon>
        <taxon>Unionida</taxon>
        <taxon>Unionoidea</taxon>
        <taxon>Unionidae</taxon>
        <taxon>Ambleminae</taxon>
        <taxon>Lampsilini</taxon>
        <taxon>Potamilus</taxon>
    </lineage>
</organism>
<evidence type="ECO:0000256" key="1">
    <source>
        <dbReference type="SAM" id="MobiDB-lite"/>
    </source>
</evidence>